<proteinExistence type="inferred from homology"/>
<gene>
    <name evidence="3" type="ORF">FHQ07_01750</name>
</gene>
<organism evidence="3 4">
    <name type="scientific">Thermomonas aquatica</name>
    <dbReference type="NCBI Taxonomy" id="2202149"/>
    <lineage>
        <taxon>Bacteria</taxon>
        <taxon>Pseudomonadati</taxon>
        <taxon>Pseudomonadota</taxon>
        <taxon>Gammaproteobacteria</taxon>
        <taxon>Lysobacterales</taxon>
        <taxon>Lysobacteraceae</taxon>
        <taxon>Thermomonas</taxon>
    </lineage>
</organism>
<accession>A0A5B7ZNX6</accession>
<dbReference type="PRINTS" id="PR00080">
    <property type="entry name" value="SDRFAMILY"/>
</dbReference>
<name>A0A5B7ZNX6_9GAMM</name>
<keyword evidence="4" id="KW-1185">Reference proteome</keyword>
<dbReference type="OrthoDB" id="9786435at2"/>
<dbReference type="GO" id="GO:0032787">
    <property type="term" value="P:monocarboxylic acid metabolic process"/>
    <property type="evidence" value="ECO:0007669"/>
    <property type="project" value="UniProtKB-ARBA"/>
</dbReference>
<dbReference type="KEGG" id="thes:FHQ07_01750"/>
<evidence type="ECO:0000256" key="2">
    <source>
        <dbReference type="RuleBase" id="RU000363"/>
    </source>
</evidence>
<dbReference type="PROSITE" id="PS00061">
    <property type="entry name" value="ADH_SHORT"/>
    <property type="match status" value="1"/>
</dbReference>
<dbReference type="InterPro" id="IPR002347">
    <property type="entry name" value="SDR_fam"/>
</dbReference>
<evidence type="ECO:0000313" key="3">
    <source>
        <dbReference type="EMBL" id="QDA56136.1"/>
    </source>
</evidence>
<dbReference type="PRINTS" id="PR00081">
    <property type="entry name" value="GDHRDH"/>
</dbReference>
<dbReference type="InterPro" id="IPR020904">
    <property type="entry name" value="Sc_DH/Rdtase_CS"/>
</dbReference>
<reference evidence="3 4" key="1">
    <citation type="submission" date="2019-06" db="EMBL/GenBank/DDBJ databases">
        <title>Thermomonas aquatica sp. nov., isolated from an industrial wastewater treatment plant.</title>
        <authorList>
            <person name="Jeon J.H."/>
            <person name="Park D.-S."/>
        </authorList>
    </citation>
    <scope>NUCLEOTIDE SEQUENCE [LARGE SCALE GENOMIC DNA]</scope>
    <source>
        <strain evidence="3 4">SY21</strain>
    </source>
</reference>
<dbReference type="InterPro" id="IPR036291">
    <property type="entry name" value="NAD(P)-bd_dom_sf"/>
</dbReference>
<dbReference type="Gene3D" id="3.40.50.720">
    <property type="entry name" value="NAD(P)-binding Rossmann-like Domain"/>
    <property type="match status" value="1"/>
</dbReference>
<dbReference type="EMBL" id="CP040871">
    <property type="protein sequence ID" value="QDA56136.1"/>
    <property type="molecule type" value="Genomic_DNA"/>
</dbReference>
<dbReference type="NCBIfam" id="NF009093">
    <property type="entry name" value="PRK12429.1"/>
    <property type="match status" value="1"/>
</dbReference>
<dbReference type="PANTHER" id="PTHR42879:SF2">
    <property type="entry name" value="3-OXOACYL-[ACYL-CARRIER-PROTEIN] REDUCTASE FABG"/>
    <property type="match status" value="1"/>
</dbReference>
<dbReference type="SUPFAM" id="SSF51735">
    <property type="entry name" value="NAD(P)-binding Rossmann-fold domains"/>
    <property type="match status" value="1"/>
</dbReference>
<dbReference type="FunFam" id="3.40.50.720:FF:000084">
    <property type="entry name" value="Short-chain dehydrogenase reductase"/>
    <property type="match status" value="1"/>
</dbReference>
<comment type="similarity">
    <text evidence="1 2">Belongs to the short-chain dehydrogenases/reductases (SDR) family.</text>
</comment>
<sequence length="269" mass="27604">MSDYFLQGRTALVTGSTSGIGLAIAHALAAAGARVAINGLGTPEQIASAIAEVDAAGSGGSKHFGADLRDPAAIETMMTELAAWSGGGIDILVNNAGIQHAVPLHEMPVAKWNDIIAINLSSAFHTMRAAMPAMAARGYGRVVNVASVHGLVASKDKAPYVASKFGIVGLSKVAALEYAAQGSRDSGGITVNCICPGWVETPLIEPQIEARMAGGSRDDGVRALLAEKQPSLRMTLPAEIGALAVFLCRREAHNITGAAIPVDGGWTAQ</sequence>
<dbReference type="PANTHER" id="PTHR42879">
    <property type="entry name" value="3-OXOACYL-(ACYL-CARRIER-PROTEIN) REDUCTASE"/>
    <property type="match status" value="1"/>
</dbReference>
<dbReference type="AlphaFoldDB" id="A0A5B7ZNX6"/>
<evidence type="ECO:0000313" key="4">
    <source>
        <dbReference type="Proteomes" id="UP000308149"/>
    </source>
</evidence>
<dbReference type="RefSeq" id="WP_139715064.1">
    <property type="nucleotide sequence ID" value="NZ_CP040871.1"/>
</dbReference>
<dbReference type="Proteomes" id="UP000308149">
    <property type="component" value="Chromosome"/>
</dbReference>
<evidence type="ECO:0000256" key="1">
    <source>
        <dbReference type="ARBA" id="ARBA00006484"/>
    </source>
</evidence>
<dbReference type="Pfam" id="PF00106">
    <property type="entry name" value="adh_short"/>
    <property type="match status" value="1"/>
</dbReference>
<protein>
    <submittedName>
        <fullName evidence="3">SDR family oxidoreductase</fullName>
    </submittedName>
</protein>
<dbReference type="InterPro" id="IPR050259">
    <property type="entry name" value="SDR"/>
</dbReference>